<gene>
    <name evidence="2" type="ORF">I6I06_16990</name>
</gene>
<dbReference type="RefSeq" id="WP_157004185.1">
    <property type="nucleotide sequence ID" value="NZ_CP066076.1"/>
</dbReference>
<dbReference type="EMBL" id="CP066076">
    <property type="protein sequence ID" value="QQC66704.1"/>
    <property type="molecule type" value="Genomic_DNA"/>
</dbReference>
<reference evidence="2 3" key="1">
    <citation type="submission" date="2020-12" db="EMBL/GenBank/DDBJ databases">
        <title>FDA dAtabase for Regulatory Grade micrObial Sequences (FDA-ARGOS): Supporting development and validation of Infectious Disease Dx tests.</title>
        <authorList>
            <person name="Nelson B."/>
            <person name="Plummer A."/>
            <person name="Tallon L."/>
            <person name="Sadzewicz L."/>
            <person name="Zhao X."/>
            <person name="Boylan J."/>
            <person name="Ott S."/>
            <person name="Bowen H."/>
            <person name="Vavikolanu K."/>
            <person name="Mehta A."/>
            <person name="Aluvathingal J."/>
            <person name="Nadendla S."/>
            <person name="Myers T."/>
            <person name="Yan Y."/>
            <person name="Sichtig H."/>
        </authorList>
    </citation>
    <scope>NUCLEOTIDE SEQUENCE [LARGE SCALE GENOMIC DNA]</scope>
    <source>
        <strain evidence="2 3">FDAARGOS_1049</strain>
    </source>
</reference>
<name>A0A7T4N7Q2_9BURK</name>
<dbReference type="KEGG" id="pgis:I6I06_16990"/>
<evidence type="ECO:0000313" key="3">
    <source>
        <dbReference type="Proteomes" id="UP000595610"/>
    </source>
</evidence>
<feature type="region of interest" description="Disordered" evidence="1">
    <location>
        <begin position="38"/>
        <end position="70"/>
    </location>
</feature>
<dbReference type="AlphaFoldDB" id="A0A7T4N7Q2"/>
<sequence length="107" mass="11728">MKPLFAKRVPWLFVFGESGGTAPLAKYFSDEMSVTAADIQPTPPALDRRRRPLLTGRKRENDAPPSGPFSEMPAYKCSRLHAVCAAKVGFKRTASGSNPNTQFEDEG</sequence>
<dbReference type="Proteomes" id="UP000595610">
    <property type="component" value="Chromosome 2"/>
</dbReference>
<keyword evidence="3" id="KW-1185">Reference proteome</keyword>
<proteinExistence type="predicted"/>
<accession>A0A7T4N7Q2</accession>
<evidence type="ECO:0000256" key="1">
    <source>
        <dbReference type="SAM" id="MobiDB-lite"/>
    </source>
</evidence>
<evidence type="ECO:0000313" key="2">
    <source>
        <dbReference type="EMBL" id="QQC66704.1"/>
    </source>
</evidence>
<protein>
    <submittedName>
        <fullName evidence="2">Uncharacterized protein</fullName>
    </submittedName>
</protein>
<organism evidence="2 3">
    <name type="scientific">Paraburkholderia ginsengisoli</name>
    <dbReference type="NCBI Taxonomy" id="311231"/>
    <lineage>
        <taxon>Bacteria</taxon>
        <taxon>Pseudomonadati</taxon>
        <taxon>Pseudomonadota</taxon>
        <taxon>Betaproteobacteria</taxon>
        <taxon>Burkholderiales</taxon>
        <taxon>Burkholderiaceae</taxon>
        <taxon>Paraburkholderia</taxon>
    </lineage>
</organism>